<dbReference type="PROSITE" id="PS00211">
    <property type="entry name" value="ABC_TRANSPORTER_1"/>
    <property type="match status" value="1"/>
</dbReference>
<organism evidence="6 7">
    <name type="scientific">Nocardiopsis metallicus</name>
    <dbReference type="NCBI Taxonomy" id="179819"/>
    <lineage>
        <taxon>Bacteria</taxon>
        <taxon>Bacillati</taxon>
        <taxon>Actinomycetota</taxon>
        <taxon>Actinomycetes</taxon>
        <taxon>Streptosporangiales</taxon>
        <taxon>Nocardiopsidaceae</taxon>
        <taxon>Nocardiopsis</taxon>
    </lineage>
</organism>
<keyword evidence="3" id="KW-0547">Nucleotide-binding</keyword>
<dbReference type="InterPro" id="IPR027417">
    <property type="entry name" value="P-loop_NTPase"/>
</dbReference>
<dbReference type="Gene3D" id="3.40.50.300">
    <property type="entry name" value="P-loop containing nucleotide triphosphate hydrolases"/>
    <property type="match status" value="1"/>
</dbReference>
<dbReference type="InterPro" id="IPR050153">
    <property type="entry name" value="Metal_Ion_Import_ABC"/>
</dbReference>
<proteinExistence type="inferred from homology"/>
<dbReference type="GO" id="GO:0005524">
    <property type="term" value="F:ATP binding"/>
    <property type="evidence" value="ECO:0007669"/>
    <property type="project" value="UniProtKB-KW"/>
</dbReference>
<comment type="caution">
    <text evidence="6">The sequence shown here is derived from an EMBL/GenBank/DDBJ whole genome shotgun (WGS) entry which is preliminary data.</text>
</comment>
<protein>
    <submittedName>
        <fullName evidence="6">Zinc/manganese transport system ATP-binding protein</fullName>
    </submittedName>
</protein>
<dbReference type="PROSITE" id="PS50893">
    <property type="entry name" value="ABC_TRANSPORTER_2"/>
    <property type="match status" value="1"/>
</dbReference>
<dbReference type="GO" id="GO:0016887">
    <property type="term" value="F:ATP hydrolysis activity"/>
    <property type="evidence" value="ECO:0007669"/>
    <property type="project" value="InterPro"/>
</dbReference>
<evidence type="ECO:0000313" key="7">
    <source>
        <dbReference type="Proteomes" id="UP000579647"/>
    </source>
</evidence>
<dbReference type="NCBIfam" id="NF040873">
    <property type="entry name" value="AztA"/>
    <property type="match status" value="1"/>
</dbReference>
<dbReference type="InterPro" id="IPR047748">
    <property type="entry name" value="AztA-like"/>
</dbReference>
<dbReference type="SMART" id="SM00382">
    <property type="entry name" value="AAA"/>
    <property type="match status" value="1"/>
</dbReference>
<dbReference type="InterPro" id="IPR017871">
    <property type="entry name" value="ABC_transporter-like_CS"/>
</dbReference>
<dbReference type="PANTHER" id="PTHR42734">
    <property type="entry name" value="METAL TRANSPORT SYSTEM ATP-BINDING PROTEIN TM_0124-RELATED"/>
    <property type="match status" value="1"/>
</dbReference>
<dbReference type="PANTHER" id="PTHR42734:SF5">
    <property type="entry name" value="IRON TRANSPORT SYSTEM ATP-BINDING PROTEIN HI_0361-RELATED"/>
    <property type="match status" value="1"/>
</dbReference>
<name>A0A840WG66_9ACTN</name>
<sequence length="214" mass="22439">MLLDDLYAGYGRTDVLKGVSAEVPEGAVTALVGPNGAGKSTLLGVLAGTVPLRRGKVTPDRGARAARPAFVVQRSAVPDTLPLTVRAAVAMGRWAHRGLWRPLTRHDRAVVARCMERAGVADLADRGLGGLSGGQRQRALIAQGLAQEADLLLLDEPSAGLDQEARERISRTVADIAAEGVTVVHATHFAEEARGADHLLTLDQGRVAVPNTLA</sequence>
<dbReference type="RefSeq" id="WP_184364310.1">
    <property type="nucleotide sequence ID" value="NZ_BAAAKM010000086.1"/>
</dbReference>
<accession>A0A840WG66</accession>
<keyword evidence="4 6" id="KW-0067">ATP-binding</keyword>
<dbReference type="Proteomes" id="UP000579647">
    <property type="component" value="Unassembled WGS sequence"/>
</dbReference>
<gene>
    <name evidence="6" type="ORF">HNR07_001854</name>
</gene>
<dbReference type="Pfam" id="PF00005">
    <property type="entry name" value="ABC_tran"/>
    <property type="match status" value="1"/>
</dbReference>
<comment type="similarity">
    <text evidence="1">Belongs to the ABC transporter superfamily.</text>
</comment>
<dbReference type="InterPro" id="IPR003439">
    <property type="entry name" value="ABC_transporter-like_ATP-bd"/>
</dbReference>
<evidence type="ECO:0000256" key="1">
    <source>
        <dbReference type="ARBA" id="ARBA00005417"/>
    </source>
</evidence>
<evidence type="ECO:0000256" key="2">
    <source>
        <dbReference type="ARBA" id="ARBA00022448"/>
    </source>
</evidence>
<feature type="domain" description="ABC transporter" evidence="5">
    <location>
        <begin position="1"/>
        <end position="213"/>
    </location>
</feature>
<dbReference type="SUPFAM" id="SSF52540">
    <property type="entry name" value="P-loop containing nucleoside triphosphate hydrolases"/>
    <property type="match status" value="1"/>
</dbReference>
<keyword evidence="2" id="KW-0813">Transport</keyword>
<evidence type="ECO:0000256" key="4">
    <source>
        <dbReference type="ARBA" id="ARBA00022840"/>
    </source>
</evidence>
<dbReference type="EMBL" id="JACHDO010000001">
    <property type="protein sequence ID" value="MBB5490717.1"/>
    <property type="molecule type" value="Genomic_DNA"/>
</dbReference>
<keyword evidence="7" id="KW-1185">Reference proteome</keyword>
<evidence type="ECO:0000259" key="5">
    <source>
        <dbReference type="PROSITE" id="PS50893"/>
    </source>
</evidence>
<dbReference type="InterPro" id="IPR003593">
    <property type="entry name" value="AAA+_ATPase"/>
</dbReference>
<reference evidence="6 7" key="1">
    <citation type="submission" date="2020-08" db="EMBL/GenBank/DDBJ databases">
        <title>Sequencing the genomes of 1000 actinobacteria strains.</title>
        <authorList>
            <person name="Klenk H.-P."/>
        </authorList>
    </citation>
    <scope>NUCLEOTIDE SEQUENCE [LARGE SCALE GENOMIC DNA]</scope>
    <source>
        <strain evidence="6 7">DSM 44598</strain>
    </source>
</reference>
<dbReference type="AlphaFoldDB" id="A0A840WG66"/>
<evidence type="ECO:0000256" key="3">
    <source>
        <dbReference type="ARBA" id="ARBA00022741"/>
    </source>
</evidence>
<evidence type="ECO:0000313" key="6">
    <source>
        <dbReference type="EMBL" id="MBB5490717.1"/>
    </source>
</evidence>